<dbReference type="AlphaFoldDB" id="C3Z076"/>
<feature type="compositionally biased region" description="Polar residues" evidence="1">
    <location>
        <begin position="177"/>
        <end position="191"/>
    </location>
</feature>
<name>C3Z076_BRAFL</name>
<organism>
    <name type="scientific">Branchiostoma floridae</name>
    <name type="common">Florida lancelet</name>
    <name type="synonym">Amphioxus</name>
    <dbReference type="NCBI Taxonomy" id="7739"/>
    <lineage>
        <taxon>Eukaryota</taxon>
        <taxon>Metazoa</taxon>
        <taxon>Chordata</taxon>
        <taxon>Cephalochordata</taxon>
        <taxon>Leptocardii</taxon>
        <taxon>Amphioxiformes</taxon>
        <taxon>Branchiostomatidae</taxon>
        <taxon>Branchiostoma</taxon>
    </lineage>
</organism>
<gene>
    <name evidence="2" type="ORF">BRAFLDRAFT_85659</name>
</gene>
<reference evidence="2" key="1">
    <citation type="journal article" date="2008" name="Nature">
        <title>The amphioxus genome and the evolution of the chordate karyotype.</title>
        <authorList>
            <consortium name="US DOE Joint Genome Institute (JGI-PGF)"/>
            <person name="Putnam N.H."/>
            <person name="Butts T."/>
            <person name="Ferrier D.E.K."/>
            <person name="Furlong R.F."/>
            <person name="Hellsten U."/>
            <person name="Kawashima T."/>
            <person name="Robinson-Rechavi M."/>
            <person name="Shoguchi E."/>
            <person name="Terry A."/>
            <person name="Yu J.-K."/>
            <person name="Benito-Gutierrez E.L."/>
            <person name="Dubchak I."/>
            <person name="Garcia-Fernandez J."/>
            <person name="Gibson-Brown J.J."/>
            <person name="Grigoriev I.V."/>
            <person name="Horton A.C."/>
            <person name="de Jong P.J."/>
            <person name="Jurka J."/>
            <person name="Kapitonov V.V."/>
            <person name="Kohara Y."/>
            <person name="Kuroki Y."/>
            <person name="Lindquist E."/>
            <person name="Lucas S."/>
            <person name="Osoegawa K."/>
            <person name="Pennacchio L.A."/>
            <person name="Salamov A.A."/>
            <person name="Satou Y."/>
            <person name="Sauka-Spengler T."/>
            <person name="Schmutz J."/>
            <person name="Shin-I T."/>
            <person name="Toyoda A."/>
            <person name="Bronner-Fraser M."/>
            <person name="Fujiyama A."/>
            <person name="Holland L.Z."/>
            <person name="Holland P.W.H."/>
            <person name="Satoh N."/>
            <person name="Rokhsar D.S."/>
        </authorList>
    </citation>
    <scope>NUCLEOTIDE SEQUENCE [LARGE SCALE GENOMIC DNA]</scope>
    <source>
        <strain evidence="2">S238N-H82</strain>
        <tissue evidence="2">Testes</tissue>
    </source>
</reference>
<dbReference type="InParanoid" id="C3Z076"/>
<dbReference type="EMBL" id="GG666567">
    <property type="protein sequence ID" value="EEN54135.1"/>
    <property type="molecule type" value="Genomic_DNA"/>
</dbReference>
<evidence type="ECO:0000313" key="2">
    <source>
        <dbReference type="EMBL" id="EEN54135.1"/>
    </source>
</evidence>
<evidence type="ECO:0000256" key="1">
    <source>
        <dbReference type="SAM" id="MobiDB-lite"/>
    </source>
</evidence>
<protein>
    <submittedName>
        <fullName evidence="2">Uncharacterized protein</fullName>
    </submittedName>
</protein>
<feature type="compositionally biased region" description="Basic and acidic residues" evidence="1">
    <location>
        <begin position="107"/>
        <end position="118"/>
    </location>
</feature>
<feature type="compositionally biased region" description="Low complexity" evidence="1">
    <location>
        <begin position="166"/>
        <end position="176"/>
    </location>
</feature>
<feature type="region of interest" description="Disordered" evidence="1">
    <location>
        <begin position="155"/>
        <end position="199"/>
    </location>
</feature>
<feature type="region of interest" description="Disordered" evidence="1">
    <location>
        <begin position="100"/>
        <end position="122"/>
    </location>
</feature>
<feature type="region of interest" description="Disordered" evidence="1">
    <location>
        <begin position="1"/>
        <end position="42"/>
    </location>
</feature>
<sequence>MAEDWHSDKMPNVVGKELLSDSITKPGTEAVQPLPRQPDEDIDLHIPDEQLSIKSDAAAENRQTVGISPGDFDTYAIAYICKDHITYMKTSLEETKTVATEVASNSSHDDDMSTKSADESASCDVTQPYVVKYQKEIVESANNDSEPYIQPYAVGYQEDDEPPSGAPDSGPAASSSINNDVTTNLSSNDGNPTDLVSEERQHVPNALNPNPMYVPNVQRPAACGKMRLSFSEFGYFSCHLIFKK</sequence>
<accession>C3Z076</accession>
<proteinExistence type="predicted"/>